<reference evidence="2 3" key="1">
    <citation type="journal article" date="2016" name="Nat. Commun.">
        <title>Thousands of microbial genomes shed light on interconnected biogeochemical processes in an aquifer system.</title>
        <authorList>
            <person name="Anantharaman K."/>
            <person name="Brown C.T."/>
            <person name="Hug L.A."/>
            <person name="Sharon I."/>
            <person name="Castelle C.J."/>
            <person name="Probst A.J."/>
            <person name="Thomas B.C."/>
            <person name="Singh A."/>
            <person name="Wilkins M.J."/>
            <person name="Karaoz U."/>
            <person name="Brodie E.L."/>
            <person name="Williams K.H."/>
            <person name="Hubbard S.S."/>
            <person name="Banfield J.F."/>
        </authorList>
    </citation>
    <scope>NUCLEOTIDE SEQUENCE [LARGE SCALE GENOMIC DNA]</scope>
</reference>
<accession>A0A1F7YWR8</accession>
<evidence type="ECO:0000313" key="3">
    <source>
        <dbReference type="Proteomes" id="UP000177169"/>
    </source>
</evidence>
<evidence type="ECO:0000313" key="2">
    <source>
        <dbReference type="EMBL" id="OGM31792.1"/>
    </source>
</evidence>
<sequence>MHQNIVHLHQNNHYRKSNLYLLFLPAIIYVFIIVFYLVTSGGINYNLSWSALSSNSGSAEAEKTILGKTNVDK</sequence>
<keyword evidence="1" id="KW-1133">Transmembrane helix</keyword>
<dbReference type="STRING" id="1802505.A3D01_05475"/>
<protein>
    <submittedName>
        <fullName evidence="2">Uncharacterized protein</fullName>
    </submittedName>
</protein>
<evidence type="ECO:0000256" key="1">
    <source>
        <dbReference type="SAM" id="Phobius"/>
    </source>
</evidence>
<name>A0A1F7YWR8_9BACT</name>
<dbReference type="Proteomes" id="UP000177169">
    <property type="component" value="Unassembled WGS sequence"/>
</dbReference>
<organism evidence="2 3">
    <name type="scientific">Candidatus Woesebacteria bacterium RIFCSPHIGHO2_02_FULL_39_13</name>
    <dbReference type="NCBI Taxonomy" id="1802505"/>
    <lineage>
        <taxon>Bacteria</taxon>
        <taxon>Candidatus Woeseibacteriota</taxon>
    </lineage>
</organism>
<keyword evidence="1" id="KW-0472">Membrane</keyword>
<feature type="transmembrane region" description="Helical" evidence="1">
    <location>
        <begin position="20"/>
        <end position="39"/>
    </location>
</feature>
<comment type="caution">
    <text evidence="2">The sequence shown here is derived from an EMBL/GenBank/DDBJ whole genome shotgun (WGS) entry which is preliminary data.</text>
</comment>
<keyword evidence="1" id="KW-0812">Transmembrane</keyword>
<dbReference type="AlphaFoldDB" id="A0A1F7YWR8"/>
<gene>
    <name evidence="2" type="ORF">A3D01_05475</name>
</gene>
<proteinExistence type="predicted"/>
<dbReference type="EMBL" id="MGGR01000039">
    <property type="protein sequence ID" value="OGM31792.1"/>
    <property type="molecule type" value="Genomic_DNA"/>
</dbReference>